<gene>
    <name evidence="4" type="ORF">Zmor_003348</name>
</gene>
<reference evidence="4" key="1">
    <citation type="journal article" date="2023" name="G3 (Bethesda)">
        <title>Whole genome assemblies of Zophobas morio and Tenebrio molitor.</title>
        <authorList>
            <person name="Kaur S."/>
            <person name="Stinson S.A."/>
            <person name="diCenzo G.C."/>
        </authorList>
    </citation>
    <scope>NUCLEOTIDE SEQUENCE</scope>
    <source>
        <strain evidence="4">QUZm001</strain>
    </source>
</reference>
<proteinExistence type="predicted"/>
<dbReference type="InterPro" id="IPR041366">
    <property type="entry name" value="Pre-PUA"/>
</dbReference>
<feature type="compositionally biased region" description="Acidic residues" evidence="2">
    <location>
        <begin position="233"/>
        <end position="243"/>
    </location>
</feature>
<dbReference type="InterPro" id="IPR048248">
    <property type="entry name" value="PUA_eIF2d-like"/>
</dbReference>
<dbReference type="Pfam" id="PF01253">
    <property type="entry name" value="SUI1"/>
    <property type="match status" value="1"/>
</dbReference>
<organism evidence="4 5">
    <name type="scientific">Zophobas morio</name>
    <dbReference type="NCBI Taxonomy" id="2755281"/>
    <lineage>
        <taxon>Eukaryota</taxon>
        <taxon>Metazoa</taxon>
        <taxon>Ecdysozoa</taxon>
        <taxon>Arthropoda</taxon>
        <taxon>Hexapoda</taxon>
        <taxon>Insecta</taxon>
        <taxon>Pterygota</taxon>
        <taxon>Neoptera</taxon>
        <taxon>Endopterygota</taxon>
        <taxon>Coleoptera</taxon>
        <taxon>Polyphaga</taxon>
        <taxon>Cucujiformia</taxon>
        <taxon>Tenebrionidae</taxon>
        <taxon>Zophobas</taxon>
    </lineage>
</organism>
<dbReference type="FunFam" id="3.10.400.20:FF:000004">
    <property type="entry name" value="Eukaryotic Initiation Factor"/>
    <property type="match status" value="1"/>
</dbReference>
<keyword evidence="5" id="KW-1185">Reference proteome</keyword>
<name>A0AA38M2L1_9CUCU</name>
<dbReference type="Pfam" id="PF25304">
    <property type="entry name" value="WHD_eIF2D"/>
    <property type="match status" value="1"/>
</dbReference>
<dbReference type="NCBIfam" id="TIGR00451">
    <property type="entry name" value="unchar_dom_2"/>
    <property type="match status" value="1"/>
</dbReference>
<evidence type="ECO:0000256" key="1">
    <source>
        <dbReference type="ARBA" id="ARBA00022490"/>
    </source>
</evidence>
<dbReference type="GO" id="GO:0003743">
    <property type="term" value="F:translation initiation factor activity"/>
    <property type="evidence" value="ECO:0007669"/>
    <property type="project" value="InterPro"/>
</dbReference>
<dbReference type="InterPro" id="IPR036877">
    <property type="entry name" value="SUI1_dom_sf"/>
</dbReference>
<dbReference type="Pfam" id="PF26291">
    <property type="entry name" value="SWIB_eIF2D"/>
    <property type="match status" value="1"/>
</dbReference>
<dbReference type="GO" id="GO:0003723">
    <property type="term" value="F:RNA binding"/>
    <property type="evidence" value="ECO:0007669"/>
    <property type="project" value="InterPro"/>
</dbReference>
<dbReference type="InterPro" id="IPR004521">
    <property type="entry name" value="Uncharacterised_CHP00451"/>
</dbReference>
<dbReference type="InterPro" id="IPR015947">
    <property type="entry name" value="PUA-like_sf"/>
</dbReference>
<dbReference type="PANTHER" id="PTHR12217:SF4">
    <property type="entry name" value="EUKARYOTIC TRANSLATION INITIATION FACTOR 2D"/>
    <property type="match status" value="1"/>
</dbReference>
<dbReference type="GO" id="GO:0001731">
    <property type="term" value="P:formation of translation preinitiation complex"/>
    <property type="evidence" value="ECO:0007669"/>
    <property type="project" value="InterPro"/>
</dbReference>
<dbReference type="SUPFAM" id="SSF88697">
    <property type="entry name" value="PUA domain-like"/>
    <property type="match status" value="1"/>
</dbReference>
<dbReference type="PROSITE" id="PS50890">
    <property type="entry name" value="PUA"/>
    <property type="match status" value="1"/>
</dbReference>
<dbReference type="InterPro" id="IPR039759">
    <property type="entry name" value="eIF2D_SUI1"/>
</dbReference>
<dbReference type="InterPro" id="IPR058886">
    <property type="entry name" value="SWIB_eIF2D"/>
</dbReference>
<keyword evidence="1" id="KW-0963">Cytoplasm</keyword>
<dbReference type="AlphaFoldDB" id="A0AA38M2L1"/>
<dbReference type="Proteomes" id="UP001168821">
    <property type="component" value="Unassembled WGS sequence"/>
</dbReference>
<accession>A0AA38M2L1</accession>
<dbReference type="Gene3D" id="3.30.780.10">
    <property type="entry name" value="SUI1-like domain"/>
    <property type="match status" value="1"/>
</dbReference>
<dbReference type="CDD" id="cd11608">
    <property type="entry name" value="eIF2D_C"/>
    <property type="match status" value="1"/>
</dbReference>
<protein>
    <recommendedName>
        <fullName evidence="3">SUI1 domain-containing protein</fullName>
    </recommendedName>
</protein>
<dbReference type="Pfam" id="PF26292">
    <property type="entry name" value="PUA_elF2D"/>
    <property type="match status" value="1"/>
</dbReference>
<dbReference type="PROSITE" id="PS50296">
    <property type="entry name" value="SUI1"/>
    <property type="match status" value="1"/>
</dbReference>
<evidence type="ECO:0000256" key="2">
    <source>
        <dbReference type="SAM" id="MobiDB-lite"/>
    </source>
</evidence>
<dbReference type="CDD" id="cd21156">
    <property type="entry name" value="PUA_eIF2d-like"/>
    <property type="match status" value="1"/>
</dbReference>
<dbReference type="SUPFAM" id="SSF55159">
    <property type="entry name" value="eIF1-like"/>
    <property type="match status" value="1"/>
</dbReference>
<feature type="domain" description="SUI1" evidence="3">
    <location>
        <begin position="474"/>
        <end position="546"/>
    </location>
</feature>
<feature type="region of interest" description="Disordered" evidence="2">
    <location>
        <begin position="211"/>
        <end position="255"/>
    </location>
</feature>
<evidence type="ECO:0000313" key="4">
    <source>
        <dbReference type="EMBL" id="KAJ3640027.1"/>
    </source>
</evidence>
<dbReference type="PANTHER" id="PTHR12217">
    <property type="entry name" value="EUKARYOTIC TRANSLATION INITIATION FACTOR 2D"/>
    <property type="match status" value="1"/>
</dbReference>
<dbReference type="InterPro" id="IPR057429">
    <property type="entry name" value="WH_eIF2D"/>
</dbReference>
<dbReference type="InterPro" id="IPR048247">
    <property type="entry name" value="eIF2D_N"/>
</dbReference>
<evidence type="ECO:0000259" key="3">
    <source>
        <dbReference type="PROSITE" id="PS50296"/>
    </source>
</evidence>
<evidence type="ECO:0000313" key="5">
    <source>
        <dbReference type="Proteomes" id="UP001168821"/>
    </source>
</evidence>
<dbReference type="EMBL" id="JALNTZ010000010">
    <property type="protein sequence ID" value="KAJ3640027.1"/>
    <property type="molecule type" value="Genomic_DNA"/>
</dbReference>
<comment type="caution">
    <text evidence="4">The sequence shown here is derived from an EMBL/GenBank/DDBJ whole genome shotgun (WGS) entry which is preliminary data.</text>
</comment>
<sequence>MFKKPVKIKSNSQVKGSDRKNVKERLLKAFPNLTEADVENLLPKKEIIAVIKLTTAANDIVQVYTVQKRPIAFDVRGTLFPTIYLLWKFHDLVPVYTTHSQVLSYLSSGADLMLPGVITPPATSGLSKYGNLPEGTMACVNTTDNKAAIAVGVTAQSSADMLSSGGKGKCLTIYHVYGDKLCTLEGLPNIPVDDLGPPEWLKLSNYDEDFPELGASKESPSNEEVPKVPNNDPCDDANNEGNSEESKEESPVCTTEEMDDLLNHSFFVTIKYSKTLTLPILTSNFYKLQMMPVCPEGKSLDIKKSSFKKLKPFLDSLSKEGLITIKEAKKGVESITAINKDHPRFAEFYLEPSLRPRKDEEEGACAPLTSVTESYIITPNVLPIFAETGLNKGDTVQMTQIRQHVVEYVKKNNCQNDENKRLVKPKDALIKICKTENLITWEEVMEKVCEAMKSCYKVTSGNEELVNKGKVSPITLTVSQRSGNKKVTLVDNLELFGIRIADFAKECQHGVAASTSISKPLGKKCDQLLVQGNQVLFVHNLLTEKYKIPAKYIKGLENAPKKKK</sequence>
<dbReference type="InterPro" id="IPR036885">
    <property type="entry name" value="SWIB_MDM2_dom_sf"/>
</dbReference>
<dbReference type="Pfam" id="PF17832">
    <property type="entry name" value="Pre-PUA"/>
    <property type="match status" value="1"/>
</dbReference>
<dbReference type="InterPro" id="IPR001950">
    <property type="entry name" value="SUI1"/>
</dbReference>
<dbReference type="Gene3D" id="3.10.400.20">
    <property type="match status" value="1"/>
</dbReference>
<dbReference type="SUPFAM" id="SSF47592">
    <property type="entry name" value="SWIB/MDM2 domain"/>
    <property type="match status" value="1"/>
</dbReference>
<dbReference type="InterPro" id="IPR039757">
    <property type="entry name" value="EIF2D"/>
</dbReference>
<dbReference type="CDD" id="cd11610">
    <property type="entry name" value="eIF2D_N"/>
    <property type="match status" value="1"/>
</dbReference>